<dbReference type="GO" id="GO:0008154">
    <property type="term" value="P:actin polymerization or depolymerization"/>
    <property type="evidence" value="ECO:0007669"/>
    <property type="project" value="TreeGrafter"/>
</dbReference>
<dbReference type="PANTHER" id="PTHR11977">
    <property type="entry name" value="VILLIN"/>
    <property type="match status" value="1"/>
</dbReference>
<keyword evidence="5" id="KW-1185">Reference proteome</keyword>
<protein>
    <recommendedName>
        <fullName evidence="7">DUF4045 domain-containing protein</fullName>
    </recommendedName>
</protein>
<organism evidence="4">
    <name type="scientific">Mytilinidion resinicola</name>
    <dbReference type="NCBI Taxonomy" id="574789"/>
    <lineage>
        <taxon>Eukaryota</taxon>
        <taxon>Fungi</taxon>
        <taxon>Dikarya</taxon>
        <taxon>Ascomycota</taxon>
        <taxon>Pezizomycotina</taxon>
        <taxon>Dothideomycetes</taxon>
        <taxon>Pleosporomycetidae</taxon>
        <taxon>Mytilinidiales</taxon>
        <taxon>Mytilinidiaceae</taxon>
        <taxon>Mytilinidion</taxon>
    </lineage>
</organism>
<feature type="compositionally biased region" description="Low complexity" evidence="1">
    <location>
        <begin position="932"/>
        <end position="944"/>
    </location>
</feature>
<evidence type="ECO:0000256" key="1">
    <source>
        <dbReference type="SAM" id="MobiDB-lite"/>
    </source>
</evidence>
<reference evidence="6" key="2">
    <citation type="submission" date="2020-04" db="EMBL/GenBank/DDBJ databases">
        <authorList>
            <consortium name="NCBI Genome Project"/>
        </authorList>
    </citation>
    <scope>NUCLEOTIDE SEQUENCE</scope>
    <source>
        <strain evidence="6">CBS 304.34</strain>
    </source>
</reference>
<dbReference type="GeneID" id="54455899"/>
<feature type="region of interest" description="Disordered" evidence="1">
    <location>
        <begin position="37"/>
        <end position="419"/>
    </location>
</feature>
<dbReference type="GO" id="GO:0051016">
    <property type="term" value="P:barbed-end actin filament capping"/>
    <property type="evidence" value="ECO:0007669"/>
    <property type="project" value="TreeGrafter"/>
</dbReference>
<dbReference type="InterPro" id="IPR007122">
    <property type="entry name" value="Villin/Gelsolin"/>
</dbReference>
<reference evidence="6" key="3">
    <citation type="submission" date="2025-04" db="UniProtKB">
        <authorList>
            <consortium name="RefSeq"/>
        </authorList>
    </citation>
    <scope>IDENTIFICATION</scope>
    <source>
        <strain evidence="6">CBS 304.34</strain>
    </source>
</reference>
<dbReference type="SUPFAM" id="SSF55753">
    <property type="entry name" value="Actin depolymerizing proteins"/>
    <property type="match status" value="3"/>
</dbReference>
<dbReference type="Pfam" id="PF25480">
    <property type="entry name" value="DUF7904"/>
    <property type="match status" value="1"/>
</dbReference>
<evidence type="ECO:0000313" key="5">
    <source>
        <dbReference type="Proteomes" id="UP000504636"/>
    </source>
</evidence>
<feature type="compositionally biased region" description="Basic and acidic residues" evidence="1">
    <location>
        <begin position="945"/>
        <end position="960"/>
    </location>
</feature>
<feature type="compositionally biased region" description="Polar residues" evidence="1">
    <location>
        <begin position="465"/>
        <end position="475"/>
    </location>
</feature>
<dbReference type="Pfam" id="PF13254">
    <property type="entry name" value="DUF4045"/>
    <property type="match status" value="1"/>
</dbReference>
<gene>
    <name evidence="4 6" type="ORF">BDZ99DRAFT_375970</name>
</gene>
<dbReference type="InterPro" id="IPR029006">
    <property type="entry name" value="ADF-H/Gelsolin-like_dom_sf"/>
</dbReference>
<feature type="compositionally biased region" description="Polar residues" evidence="1">
    <location>
        <begin position="836"/>
        <end position="848"/>
    </location>
</feature>
<accession>A0A6A6Z4R6</accession>
<reference evidence="4 6" key="1">
    <citation type="journal article" date="2020" name="Stud. Mycol.">
        <title>101 Dothideomycetes genomes: a test case for predicting lifestyles and emergence of pathogens.</title>
        <authorList>
            <person name="Haridas S."/>
            <person name="Albert R."/>
            <person name="Binder M."/>
            <person name="Bloem J."/>
            <person name="Labutti K."/>
            <person name="Salamov A."/>
            <person name="Andreopoulos B."/>
            <person name="Baker S."/>
            <person name="Barry K."/>
            <person name="Bills G."/>
            <person name="Bluhm B."/>
            <person name="Cannon C."/>
            <person name="Castanera R."/>
            <person name="Culley D."/>
            <person name="Daum C."/>
            <person name="Ezra D."/>
            <person name="Gonzalez J."/>
            <person name="Henrissat B."/>
            <person name="Kuo A."/>
            <person name="Liang C."/>
            <person name="Lipzen A."/>
            <person name="Lutzoni F."/>
            <person name="Magnuson J."/>
            <person name="Mondo S."/>
            <person name="Nolan M."/>
            <person name="Ohm R."/>
            <person name="Pangilinan J."/>
            <person name="Park H.-J."/>
            <person name="Ramirez L."/>
            <person name="Alfaro M."/>
            <person name="Sun H."/>
            <person name="Tritt A."/>
            <person name="Yoshinaga Y."/>
            <person name="Zwiers L.-H."/>
            <person name="Turgeon B."/>
            <person name="Goodwin S."/>
            <person name="Spatafora J."/>
            <person name="Crous P."/>
            <person name="Grigoriev I."/>
        </authorList>
    </citation>
    <scope>NUCLEOTIDE SEQUENCE</scope>
    <source>
        <strain evidence="4 6">CBS 304.34</strain>
    </source>
</reference>
<evidence type="ECO:0000313" key="6">
    <source>
        <dbReference type="RefSeq" id="XP_033583095.1"/>
    </source>
</evidence>
<feature type="domain" description="DUF7904" evidence="3">
    <location>
        <begin position="1243"/>
        <end position="1341"/>
    </location>
</feature>
<dbReference type="GO" id="GO:0005737">
    <property type="term" value="C:cytoplasm"/>
    <property type="evidence" value="ECO:0007669"/>
    <property type="project" value="TreeGrafter"/>
</dbReference>
<dbReference type="EMBL" id="MU003693">
    <property type="protein sequence ID" value="KAF2816131.1"/>
    <property type="molecule type" value="Genomic_DNA"/>
</dbReference>
<feature type="compositionally biased region" description="Pro residues" evidence="1">
    <location>
        <begin position="549"/>
        <end position="558"/>
    </location>
</feature>
<feature type="compositionally biased region" description="Low complexity" evidence="1">
    <location>
        <begin position="239"/>
        <end position="265"/>
    </location>
</feature>
<dbReference type="GO" id="GO:0051015">
    <property type="term" value="F:actin filament binding"/>
    <property type="evidence" value="ECO:0007669"/>
    <property type="project" value="InterPro"/>
</dbReference>
<proteinExistence type="predicted"/>
<name>A0A6A6Z4R6_9PEZI</name>
<feature type="compositionally biased region" description="Basic and acidic residues" evidence="1">
    <location>
        <begin position="1186"/>
        <end position="1198"/>
    </location>
</feature>
<evidence type="ECO:0008006" key="7">
    <source>
        <dbReference type="Google" id="ProtNLM"/>
    </source>
</evidence>
<feature type="compositionally biased region" description="Basic residues" evidence="1">
    <location>
        <begin position="864"/>
        <end position="877"/>
    </location>
</feature>
<dbReference type="GO" id="GO:0005546">
    <property type="term" value="F:phosphatidylinositol-4,5-bisphosphate binding"/>
    <property type="evidence" value="ECO:0007669"/>
    <property type="project" value="TreeGrafter"/>
</dbReference>
<feature type="domain" description="DUF4045" evidence="2">
    <location>
        <begin position="8"/>
        <end position="714"/>
    </location>
</feature>
<feature type="compositionally biased region" description="Low complexity" evidence="1">
    <location>
        <begin position="519"/>
        <end position="531"/>
    </location>
</feature>
<evidence type="ECO:0000313" key="4">
    <source>
        <dbReference type="EMBL" id="KAF2816131.1"/>
    </source>
</evidence>
<feature type="compositionally biased region" description="Basic and acidic residues" evidence="1">
    <location>
        <begin position="581"/>
        <end position="595"/>
    </location>
</feature>
<dbReference type="PANTHER" id="PTHR11977:SF133">
    <property type="entry name" value="DUF4045 DOMAIN-CONTAINING PROTEIN"/>
    <property type="match status" value="1"/>
</dbReference>
<feature type="region of interest" description="Disordered" evidence="1">
    <location>
        <begin position="1510"/>
        <end position="1541"/>
    </location>
</feature>
<dbReference type="Proteomes" id="UP000504636">
    <property type="component" value="Unplaced"/>
</dbReference>
<feature type="compositionally biased region" description="Polar residues" evidence="1">
    <location>
        <begin position="988"/>
        <end position="997"/>
    </location>
</feature>
<dbReference type="GO" id="GO:0015629">
    <property type="term" value="C:actin cytoskeleton"/>
    <property type="evidence" value="ECO:0007669"/>
    <property type="project" value="TreeGrafter"/>
</dbReference>
<sequence>MSAADELDPTEFVQRIRQLGEQRDQQDAERVRKLEEEIIQGRSERLARRAERARSLSPEKNNTPQSQRSAAGTPRSIHEKAAESPTPVMEPPSDQSSREDSLQALTGSPAVPLDEAPKKPSTPSVGMPTRSGTLSWQQRRPQSGARRPLSMVAAEKSATQSPRETPEPTSPGDSGINRDKIAQSLGSKDPAWFRQTADRGVGSAAYRRSQEDSASDVGSISGRRQLPGLSRESTAEPEASSPPTESFRSSSPSRGSSVRGSAAWSNRFSANTSVSGGDTELMGKKSPLPTLDTQKFSMPPPEQPSARDSVAMSPSQGRISPERMDRPASPTKGLGGFVQSAMLKRTDSQSKRFSAQGPPGLSRHGSTASNRGVSPGGISGSANISKLDSRPSSLSRGNSMEPTSRPNSSSSNLTITKGFGDFNDIGSKDVFVKPALPHHSRGKSVASTFGEDSKSPDDGPASPSKRWSPTKSSWLESALNKPDSPKPKLPPPQQPAWMAEINRIKQQRSSVDLGRPADSKLFSSGSSLPSPTKELTTIAKLPSRDSAPPQEPVEPVIPPLKVKPAALSTTDAKPQADLGEEAEKSEPAVDPDENRLPQPQAATKPLPIASRFLNAASSTASLNKSKPSTPPKKDFRAALKPRQGPSDGQKKDEPEFLSAVGKLKRTQTEKYVVSDPLKDNILRGKAGLTSTGGPKPSARKDELKESLVKQKEAMQAKALEEGPVDKAKASSSAPPPTTPEAIAKRRNLGRPDSITSPPPIKEKPVSTTPEALSRHKSLKGNARPVSIGKQPQATPLPQTKEPVKSSKLSDRFNPALAGILARGPSPLASNAGAPKPSSSSESIPTARSTAKEPEESGPELTHMTKGRARGPKRRAPAAKKEEPSTPKATRVASVSLVKSQDILSSNAAPLSTPTTTVESKPLIETPTPSRNSLKPKPLAPAKSPQLDKKIEKPASPELPRKPQSPELERRLSPPIGSKPSESAFGRESMSSRISTSPIAEPFRLPVRPLPTPPEKSLDKPVENPVAKPAEESFAKQTIIKPLQISKRASEKPSPNPDQSRDVPASDDTPESEASRFSVKSATALWGRQSQSSSPELVRSKSPIKLPTKADEQAAMESAGLARAEEQQQAPKQSVIAPKPKPVGLGLGAFAPSISSRPGRESTPPKTLGSNYPASPPLSGGRPQSEPPRKSPTQEKAKSDNLFAEFFDEIPVTTGELPSNIDAQEVLKSSPLDSGKIRTLRKSIKEISGSGQLSPIPMQEEHVLYQDSMYLITHSFGDSKGAKVNEVYLWAGNDVADATVEDVQLFARNEAKKYGGKLIVLRQGKETPYFFEALGGIVITRRGSRPGPRQYMLCGRRHLGHIAFDEVELSLKSLCSGFPYLISTTAGAVFLWRGAGCSEEEVSGARLMGMDLGSSGELIEIQEGNEIPDFFSAFPATYNTSTTAKGKQTAAVPRSADHWRYKKTSDKYRARLFRVEQQHQGAQGGSGWMTGAGAGLQVSSFFTRMRRPSWQDLKGATSPTSPRPQTPSTPKSPLPRSSPNATTTKVVEVAPFVQRDLDPEHVFVLDAFFEIYIIVGSTSRSQSSAFSTALLFAQEYGILAASAEDRPFVPVTTVVLEGVPRDMKAVFRYWNDAIVPAAGLMQGKLGRGKSLRLVGLEKALEATRSSR</sequence>
<dbReference type="RefSeq" id="XP_033583095.1">
    <property type="nucleotide sequence ID" value="XM_033715006.1"/>
</dbReference>
<feature type="region of interest" description="Disordered" evidence="1">
    <location>
        <begin position="433"/>
        <end position="1199"/>
    </location>
</feature>
<dbReference type="InterPro" id="IPR057226">
    <property type="entry name" value="DUF7904"/>
</dbReference>
<feature type="compositionally biased region" description="Polar residues" evidence="1">
    <location>
        <begin position="896"/>
        <end position="918"/>
    </location>
</feature>
<feature type="compositionally biased region" description="Pro residues" evidence="1">
    <location>
        <begin position="1520"/>
        <end position="1532"/>
    </location>
</feature>
<dbReference type="SMART" id="SM00262">
    <property type="entry name" value="GEL"/>
    <property type="match status" value="2"/>
</dbReference>
<feature type="compositionally biased region" description="Polar residues" evidence="1">
    <location>
        <begin position="1163"/>
        <end position="1172"/>
    </location>
</feature>
<feature type="compositionally biased region" description="Polar residues" evidence="1">
    <location>
        <begin position="130"/>
        <end position="141"/>
    </location>
</feature>
<feature type="compositionally biased region" description="Polar residues" evidence="1">
    <location>
        <begin position="58"/>
        <end position="70"/>
    </location>
</feature>
<dbReference type="InterPro" id="IPR025118">
    <property type="entry name" value="DUF4045"/>
</dbReference>
<feature type="compositionally biased region" description="Basic and acidic residues" evidence="1">
    <location>
        <begin position="801"/>
        <end position="810"/>
    </location>
</feature>
<feature type="compositionally biased region" description="Basic and acidic residues" evidence="1">
    <location>
        <begin position="698"/>
        <end position="728"/>
    </location>
</feature>
<feature type="compositionally biased region" description="Polar residues" evidence="1">
    <location>
        <begin position="266"/>
        <end position="276"/>
    </location>
</feature>
<evidence type="ECO:0000259" key="2">
    <source>
        <dbReference type="Pfam" id="PF13254"/>
    </source>
</evidence>
<feature type="compositionally biased region" description="Basic and acidic residues" evidence="1">
    <location>
        <begin position="42"/>
        <end position="54"/>
    </location>
</feature>
<evidence type="ECO:0000259" key="3">
    <source>
        <dbReference type="Pfam" id="PF25480"/>
    </source>
</evidence>
<feature type="compositionally biased region" description="Polar residues" evidence="1">
    <location>
        <begin position="380"/>
        <end position="415"/>
    </location>
</feature>
<dbReference type="OrthoDB" id="6375767at2759"/>
<dbReference type="GO" id="GO:0051014">
    <property type="term" value="P:actin filament severing"/>
    <property type="evidence" value="ECO:0007669"/>
    <property type="project" value="TreeGrafter"/>
</dbReference>
<dbReference type="Gene3D" id="3.40.20.10">
    <property type="entry name" value="Severin"/>
    <property type="match status" value="3"/>
</dbReference>
<feature type="compositionally biased region" description="Polar residues" evidence="1">
    <location>
        <begin position="615"/>
        <end position="627"/>
    </location>
</feature>